<evidence type="ECO:0000256" key="8">
    <source>
        <dbReference type="SAM" id="MobiDB-lite"/>
    </source>
</evidence>
<evidence type="ECO:0000256" key="4">
    <source>
        <dbReference type="ARBA" id="ARBA00022729"/>
    </source>
</evidence>
<dbReference type="SUPFAM" id="SSF103647">
    <property type="entry name" value="TSP type-3 repeat"/>
    <property type="match status" value="1"/>
</dbReference>
<feature type="region of interest" description="Disordered" evidence="8">
    <location>
        <begin position="28"/>
        <end position="178"/>
    </location>
</feature>
<evidence type="ECO:0000256" key="6">
    <source>
        <dbReference type="ARBA" id="ARBA00023136"/>
    </source>
</evidence>
<dbReference type="Gene3D" id="4.10.1080.10">
    <property type="entry name" value="TSP type-3 repeat"/>
    <property type="match status" value="1"/>
</dbReference>
<protein>
    <recommendedName>
        <fullName evidence="9">OmpA-like domain-containing protein</fullName>
    </recommendedName>
</protein>
<dbReference type="GO" id="GO:0016020">
    <property type="term" value="C:membrane"/>
    <property type="evidence" value="ECO:0007669"/>
    <property type="project" value="UniProtKB-SubCell"/>
</dbReference>
<keyword evidence="11" id="KW-1185">Reference proteome</keyword>
<keyword evidence="5" id="KW-0106">Calcium</keyword>
<dbReference type="PANTHER" id="PTHR37467:SF1">
    <property type="entry name" value="EXPORTED CALCIUM-BINDING GLYCOPROTEIN"/>
    <property type="match status" value="1"/>
</dbReference>
<feature type="compositionally biased region" description="Basic and acidic residues" evidence="8">
    <location>
        <begin position="11"/>
        <end position="20"/>
    </location>
</feature>
<dbReference type="InterPro" id="IPR053180">
    <property type="entry name" value="Ca-binding_acidic-repeat"/>
</dbReference>
<feature type="compositionally biased region" description="Acidic residues" evidence="8">
    <location>
        <begin position="60"/>
        <end position="76"/>
    </location>
</feature>
<dbReference type="InterPro" id="IPR059100">
    <property type="entry name" value="TSP3_bac"/>
</dbReference>
<feature type="compositionally biased region" description="Acidic residues" evidence="8">
    <location>
        <begin position="83"/>
        <end position="93"/>
    </location>
</feature>
<keyword evidence="4" id="KW-0732">Signal</keyword>
<name>A0A2A2GCP6_9BACT</name>
<dbReference type="Gene3D" id="3.30.1330.60">
    <property type="entry name" value="OmpA-like domain"/>
    <property type="match status" value="1"/>
</dbReference>
<dbReference type="InterPro" id="IPR006665">
    <property type="entry name" value="OmpA-like"/>
</dbReference>
<accession>A0A2A2GCP6</accession>
<dbReference type="AlphaFoldDB" id="A0A2A2GCP6"/>
<dbReference type="SUPFAM" id="SSF103088">
    <property type="entry name" value="OmpA-like"/>
    <property type="match status" value="1"/>
</dbReference>
<dbReference type="Pfam" id="PF18884">
    <property type="entry name" value="TSP3_bac"/>
    <property type="match status" value="6"/>
</dbReference>
<organism evidence="10 11">
    <name type="scientific">Fodinibius salipaludis</name>
    <dbReference type="NCBI Taxonomy" id="2032627"/>
    <lineage>
        <taxon>Bacteria</taxon>
        <taxon>Pseudomonadati</taxon>
        <taxon>Balneolota</taxon>
        <taxon>Balneolia</taxon>
        <taxon>Balneolales</taxon>
        <taxon>Balneolaceae</taxon>
        <taxon>Fodinibius</taxon>
    </lineage>
</organism>
<evidence type="ECO:0000313" key="10">
    <source>
        <dbReference type="EMBL" id="PAU94960.1"/>
    </source>
</evidence>
<evidence type="ECO:0000256" key="5">
    <source>
        <dbReference type="ARBA" id="ARBA00022837"/>
    </source>
</evidence>
<dbReference type="EMBL" id="NSKE01000003">
    <property type="protein sequence ID" value="PAU94960.1"/>
    <property type="molecule type" value="Genomic_DNA"/>
</dbReference>
<keyword evidence="6 7" id="KW-0472">Membrane</keyword>
<dbReference type="InterPro" id="IPR028974">
    <property type="entry name" value="TSP_type-3_rpt"/>
</dbReference>
<comment type="caution">
    <text evidence="10">The sequence shown here is derived from an EMBL/GenBank/DDBJ whole genome shotgun (WGS) entry which is preliminary data.</text>
</comment>
<dbReference type="PANTHER" id="PTHR37467">
    <property type="entry name" value="EXPORTED CALCIUM-BINDING GLYCOPROTEIN-RELATED"/>
    <property type="match status" value="1"/>
</dbReference>
<comment type="subcellular location">
    <subcellularLocation>
        <location evidence="1">Membrane</location>
    </subcellularLocation>
    <subcellularLocation>
        <location evidence="2">Secreted</location>
    </subcellularLocation>
</comment>
<reference evidence="10 11" key="1">
    <citation type="submission" date="2017-08" db="EMBL/GenBank/DDBJ databases">
        <title>Aliifodinibius alkalisoli sp. nov., isolated from saline alkaline soil.</title>
        <authorList>
            <person name="Liu D."/>
            <person name="Zhang G."/>
        </authorList>
    </citation>
    <scope>NUCLEOTIDE SEQUENCE [LARGE SCALE GENOMIC DNA]</scope>
    <source>
        <strain evidence="10 11">WN023</strain>
    </source>
</reference>
<dbReference type="PRINTS" id="PR01021">
    <property type="entry name" value="OMPADOMAIN"/>
</dbReference>
<dbReference type="Proteomes" id="UP000218831">
    <property type="component" value="Unassembled WGS sequence"/>
</dbReference>
<gene>
    <name evidence="10" type="ORF">CK503_05700</name>
</gene>
<feature type="region of interest" description="Disordered" evidence="8">
    <location>
        <begin position="1"/>
        <end position="20"/>
    </location>
</feature>
<dbReference type="GO" id="GO:0005509">
    <property type="term" value="F:calcium ion binding"/>
    <property type="evidence" value="ECO:0007669"/>
    <property type="project" value="InterPro"/>
</dbReference>
<evidence type="ECO:0000256" key="3">
    <source>
        <dbReference type="ARBA" id="ARBA00022525"/>
    </source>
</evidence>
<dbReference type="InterPro" id="IPR006664">
    <property type="entry name" value="OMP_bac"/>
</dbReference>
<dbReference type="OrthoDB" id="1522982at2"/>
<proteinExistence type="predicted"/>
<dbReference type="CDD" id="cd07185">
    <property type="entry name" value="OmpA_C-like"/>
    <property type="match status" value="1"/>
</dbReference>
<evidence type="ECO:0000256" key="2">
    <source>
        <dbReference type="ARBA" id="ARBA00004613"/>
    </source>
</evidence>
<evidence type="ECO:0000256" key="7">
    <source>
        <dbReference type="PROSITE-ProRule" id="PRU00473"/>
    </source>
</evidence>
<keyword evidence="3" id="KW-0964">Secreted</keyword>
<evidence type="ECO:0000313" key="11">
    <source>
        <dbReference type="Proteomes" id="UP000218831"/>
    </source>
</evidence>
<feature type="region of interest" description="Disordered" evidence="8">
    <location>
        <begin position="260"/>
        <end position="299"/>
    </location>
</feature>
<sequence length="299" mass="33066">MALLTGCAGTEELRAPSDRDLEYLQSLDEETLRSLDTDDDGLSDWAEMNEHNTDPLSADSDGDGLTDGEEINEYDTDPNNADSDGDGLEDGEEVNSYNTDPLNEDTDGDGLTDGEEVNEYNTDPLSADSDGDGLTDSEEVNEYGTDPNNADSDGDGFNDSQEIEMDTDPNDSNDPPFLKKGDLGTVNFNFDKSNIDKAAASILNKNIKKLMNSSKFRIRIDAYTDHVGGDQYNLRLSKRRAESVKQFYIENGISENRIESRGLGKAPQPCMDKTEKQGCRKNRRAESHPLNPYQYEPNN</sequence>
<evidence type="ECO:0000259" key="9">
    <source>
        <dbReference type="PROSITE" id="PS51123"/>
    </source>
</evidence>
<evidence type="ECO:0000256" key="1">
    <source>
        <dbReference type="ARBA" id="ARBA00004370"/>
    </source>
</evidence>
<feature type="compositionally biased region" description="Acidic residues" evidence="8">
    <location>
        <begin position="129"/>
        <end position="141"/>
    </location>
</feature>
<dbReference type="PROSITE" id="PS51123">
    <property type="entry name" value="OMPA_2"/>
    <property type="match status" value="1"/>
</dbReference>
<dbReference type="InterPro" id="IPR036737">
    <property type="entry name" value="OmpA-like_sf"/>
</dbReference>
<dbReference type="Pfam" id="PF00691">
    <property type="entry name" value="OmpA"/>
    <property type="match status" value="1"/>
</dbReference>
<feature type="compositionally biased region" description="Acidic residues" evidence="8">
    <location>
        <begin position="102"/>
        <end position="118"/>
    </location>
</feature>
<feature type="compositionally biased region" description="Acidic residues" evidence="8">
    <location>
        <begin position="152"/>
        <end position="171"/>
    </location>
</feature>
<feature type="domain" description="OmpA-like" evidence="9">
    <location>
        <begin position="175"/>
        <end position="293"/>
    </location>
</feature>